<reference evidence="1 2" key="1">
    <citation type="submission" date="2017-10" db="EMBL/GenBank/DDBJ databases">
        <title>Sequencing the genomes of 1000 actinobacteria strains.</title>
        <authorList>
            <person name="Klenk H.-P."/>
        </authorList>
    </citation>
    <scope>NUCLEOTIDE SEQUENCE [LARGE SCALE GENOMIC DNA]</scope>
    <source>
        <strain evidence="1 2">DSM 18966</strain>
    </source>
</reference>
<proteinExistence type="predicted"/>
<gene>
    <name evidence="1" type="ORF">ATL42_2458</name>
</gene>
<protein>
    <submittedName>
        <fullName evidence="1">Uncharacterized protein</fullName>
    </submittedName>
</protein>
<name>A0A2A9E6R9_9MICO</name>
<accession>A0A2A9E6R9</accession>
<dbReference type="Proteomes" id="UP000225548">
    <property type="component" value="Unassembled WGS sequence"/>
</dbReference>
<dbReference type="EMBL" id="PDJG01000001">
    <property type="protein sequence ID" value="PFG34544.1"/>
    <property type="molecule type" value="Genomic_DNA"/>
</dbReference>
<evidence type="ECO:0000313" key="1">
    <source>
        <dbReference type="EMBL" id="PFG34544.1"/>
    </source>
</evidence>
<evidence type="ECO:0000313" key="2">
    <source>
        <dbReference type="Proteomes" id="UP000225548"/>
    </source>
</evidence>
<organism evidence="1 2">
    <name type="scientific">Sanguibacter antarcticus</name>
    <dbReference type="NCBI Taxonomy" id="372484"/>
    <lineage>
        <taxon>Bacteria</taxon>
        <taxon>Bacillati</taxon>
        <taxon>Actinomycetota</taxon>
        <taxon>Actinomycetes</taxon>
        <taxon>Micrococcales</taxon>
        <taxon>Sanguibacteraceae</taxon>
        <taxon>Sanguibacter</taxon>
    </lineage>
</organism>
<comment type="caution">
    <text evidence="1">The sequence shown here is derived from an EMBL/GenBank/DDBJ whole genome shotgun (WGS) entry which is preliminary data.</text>
</comment>
<dbReference type="AlphaFoldDB" id="A0A2A9E6R9"/>
<keyword evidence="2" id="KW-1185">Reference proteome</keyword>
<sequence>MTLVWATRGRSWGFRFLLRGGSADPLPVYDLAFAGTDGESTVCRRVGTNVALRFPDPLGRCDAAGRVIPHDIVVLPPLADEVRSSEDGQRLVWPELADIFARVWDMPRPPSEADVLGSPR</sequence>
<dbReference type="OrthoDB" id="3829418at2"/>